<feature type="binding site" evidence="13">
    <location>
        <position position="262"/>
    </location>
    <ligand>
        <name>Mg(2+)</name>
        <dbReference type="ChEBI" id="CHEBI:18420"/>
    </ligand>
</feature>
<keyword evidence="4 12" id="KW-0328">Glycosyltransferase</keyword>
<dbReference type="GO" id="GO:0044038">
    <property type="term" value="P:cell wall macromolecule biosynthetic process"/>
    <property type="evidence" value="ECO:0007669"/>
    <property type="project" value="TreeGrafter"/>
</dbReference>
<feature type="transmembrane region" description="Helical" evidence="12">
    <location>
        <begin position="292"/>
        <end position="309"/>
    </location>
</feature>
<dbReference type="GO" id="GO:0009276">
    <property type="term" value="C:Gram-negative-bacterium-type cell wall"/>
    <property type="evidence" value="ECO:0007669"/>
    <property type="project" value="InterPro"/>
</dbReference>
<keyword evidence="10 12" id="KW-0472">Membrane</keyword>
<protein>
    <recommendedName>
        <fullName evidence="12">Undecaprenyl-phosphate alpha-N-acetylglucosaminyl 1-phosphate transferase</fullName>
        <ecNumber evidence="12">2.7.8.33</ecNumber>
    </recommendedName>
    <alternativeName>
        <fullName evidence="12">UDP-GlcNAc:undecaprenyl-phosphate GlcNAc-1-phosphate transferase</fullName>
    </alternativeName>
    <alternativeName>
        <fullName evidence="12">Undecaprenyl-phosphate GlcNAc-1-phosphate transferase</fullName>
    </alternativeName>
</protein>
<evidence type="ECO:0000256" key="12">
    <source>
        <dbReference type="HAMAP-Rule" id="MF_02030"/>
    </source>
</evidence>
<dbReference type="GO" id="GO:0016757">
    <property type="term" value="F:glycosyltransferase activity"/>
    <property type="evidence" value="ECO:0007669"/>
    <property type="project" value="UniProtKB-KW"/>
</dbReference>
<dbReference type="PANTHER" id="PTHR22926:SF3">
    <property type="entry name" value="UNDECAPRENYL-PHOSPHATE ALPHA-N-ACETYLGLUCOSAMINYL 1-PHOSPHATE TRANSFERASE"/>
    <property type="match status" value="1"/>
</dbReference>
<evidence type="ECO:0000256" key="4">
    <source>
        <dbReference type="ARBA" id="ARBA00022676"/>
    </source>
</evidence>
<evidence type="ECO:0000256" key="11">
    <source>
        <dbReference type="ARBA" id="ARBA00023211"/>
    </source>
</evidence>
<comment type="cofactor">
    <cofactor evidence="12">
        <name>Mn(2+)</name>
        <dbReference type="ChEBI" id="CHEBI:29035"/>
    </cofactor>
</comment>
<dbReference type="GO" id="GO:0009243">
    <property type="term" value="P:O antigen biosynthetic process"/>
    <property type="evidence" value="ECO:0007669"/>
    <property type="project" value="UniProtKB-UniRule"/>
</dbReference>
<dbReference type="NCBIfam" id="TIGR02380">
    <property type="entry name" value="ECA_wecA"/>
    <property type="match status" value="1"/>
</dbReference>
<comment type="catalytic activity">
    <reaction evidence="12">
        <text>di-trans,octa-cis-undecaprenyl phosphate + UDP-N-acetyl-alpha-D-glucosamine = N-acetyl-alpha-D-glucosaminyl-di-trans,octa-cis-undecaprenyl diphosphate + UMP</text>
        <dbReference type="Rhea" id="RHEA:28090"/>
        <dbReference type="ChEBI" id="CHEBI:57705"/>
        <dbReference type="ChEBI" id="CHEBI:57865"/>
        <dbReference type="ChEBI" id="CHEBI:60392"/>
        <dbReference type="ChEBI" id="CHEBI:62959"/>
        <dbReference type="EC" id="2.7.8.33"/>
    </reaction>
</comment>
<keyword evidence="7 12" id="KW-0460">Magnesium</keyword>
<accession>A0A090TFM8</accession>
<evidence type="ECO:0000256" key="10">
    <source>
        <dbReference type="ARBA" id="ARBA00023136"/>
    </source>
</evidence>
<evidence type="ECO:0000256" key="8">
    <source>
        <dbReference type="ARBA" id="ARBA00022985"/>
    </source>
</evidence>
<feature type="binding site" evidence="13">
    <location>
        <position position="198"/>
    </location>
    <ligand>
        <name>Mg(2+)</name>
        <dbReference type="ChEBI" id="CHEBI:18420"/>
    </ligand>
</feature>
<feature type="transmembrane region" description="Helical" evidence="12">
    <location>
        <begin position="146"/>
        <end position="166"/>
    </location>
</feature>
<sequence>MHQTYQKTNETNTVYATQHSYATKNSVVLCHRSQKKTSNTNNYRTVLSGIYAIAPRLRGGHRFITLFFARRLAKIIGLVDKPNARKHHQGVVPLVGGISICFTVTLTVLMFDIDIAHTGLFLFSICTLTVLGALDDKYDISFKSRMLCQALLSLAMMHFANLELHTLGNMFGLGHTNLGGFATLVTVLGVIGAINAFNMVDGIDGLLGGLSIVSFSALAYLLYQEGHSGLGLLCLIFIVAALPYIGMNLGLLGRQRKVFMGDAGSMMIGFTIIWLLLSSSQDNSGAIMRPVTALWLIALPLMDMVAIMIRRIRRGDSPFHPDREHLHHICQRLGLSSRQTLFAICLLASMLTGFGLYGEIAQIPEPVMFYAFIACFVGYAISLSYIWRITRFVRAKLGQEVEPETVALK</sequence>
<feature type="transmembrane region" description="Helical" evidence="12">
    <location>
        <begin position="367"/>
        <end position="387"/>
    </location>
</feature>
<organism evidence="14 15">
    <name type="scientific">Vibrio maritimus</name>
    <dbReference type="NCBI Taxonomy" id="990268"/>
    <lineage>
        <taxon>Bacteria</taxon>
        <taxon>Pseudomonadati</taxon>
        <taxon>Pseudomonadota</taxon>
        <taxon>Gammaproteobacteria</taxon>
        <taxon>Vibrionales</taxon>
        <taxon>Vibrionaceae</taxon>
        <taxon>Vibrio</taxon>
    </lineage>
</organism>
<evidence type="ECO:0000256" key="7">
    <source>
        <dbReference type="ARBA" id="ARBA00022842"/>
    </source>
</evidence>
<feature type="transmembrane region" description="Helical" evidence="12">
    <location>
        <begin position="91"/>
        <end position="109"/>
    </location>
</feature>
<evidence type="ECO:0000256" key="9">
    <source>
        <dbReference type="ARBA" id="ARBA00022989"/>
    </source>
</evidence>
<dbReference type="EC" id="2.7.8.33" evidence="12"/>
<dbReference type="Proteomes" id="UP000029224">
    <property type="component" value="Unassembled WGS sequence"/>
</dbReference>
<name>A0A090TFM8_9VIBR</name>
<evidence type="ECO:0000313" key="15">
    <source>
        <dbReference type="Proteomes" id="UP000029224"/>
    </source>
</evidence>
<keyword evidence="11 12" id="KW-0464">Manganese</keyword>
<comment type="caution">
    <text evidence="14">The sequence shown here is derived from an EMBL/GenBank/DDBJ whole genome shotgun (WGS) entry which is preliminary data.</text>
</comment>
<comment type="cofactor">
    <cofactor evidence="12 13">
        <name>Mg(2+)</name>
        <dbReference type="ChEBI" id="CHEBI:18420"/>
    </cofactor>
</comment>
<evidence type="ECO:0000256" key="13">
    <source>
        <dbReference type="PIRSR" id="PIRSR600715-1"/>
    </source>
</evidence>
<keyword evidence="8 12" id="KW-0448">Lipopolysaccharide biosynthesis</keyword>
<reference evidence="14 15" key="2">
    <citation type="submission" date="2014-09" db="EMBL/GenBank/DDBJ databases">
        <authorList>
            <consortium name="NBRP consortium"/>
            <person name="Sawabe T."/>
            <person name="Meirelles P."/>
            <person name="Nakanishi M."/>
            <person name="Sayaka M."/>
            <person name="Hattori M."/>
            <person name="Ohkuma M."/>
        </authorList>
    </citation>
    <scope>NUCLEOTIDE SEQUENCE [LARGE SCALE GENOMIC DNA]</scope>
    <source>
        <strain evidence="14 15">JCM 19240</strain>
    </source>
</reference>
<proteinExistence type="inferred from homology"/>
<evidence type="ECO:0000256" key="2">
    <source>
        <dbReference type="ARBA" id="ARBA00022475"/>
    </source>
</evidence>
<feature type="transmembrane region" description="Helical" evidence="12">
    <location>
        <begin position="115"/>
        <end position="134"/>
    </location>
</feature>
<dbReference type="PANTHER" id="PTHR22926">
    <property type="entry name" value="PHOSPHO-N-ACETYLMURAMOYL-PENTAPEPTIDE-TRANSFERASE"/>
    <property type="match status" value="1"/>
</dbReference>
<comment type="pathway">
    <text evidence="12">Bacterial outer membrane biogenesis; LPS O-antigen biosynthesis.</text>
</comment>
<keyword evidence="2 12" id="KW-1003">Cell membrane</keyword>
<comment type="function">
    <text evidence="12">Catalyzes the transfer of the GlcNAc-1-phosphate moiety from UDP-GlcNAc onto the carrier lipid undecaprenyl phosphate (C55-P), yielding GlcNAc-pyrophosphoryl-undecaprenyl (GlcNAc-PP-C55).</text>
</comment>
<evidence type="ECO:0000256" key="5">
    <source>
        <dbReference type="ARBA" id="ARBA00022679"/>
    </source>
</evidence>
<feature type="transmembrane region" description="Helical" evidence="12">
    <location>
        <begin position="258"/>
        <end position="277"/>
    </location>
</feature>
<keyword evidence="9 12" id="KW-1133">Transmembrane helix</keyword>
<keyword evidence="5 12" id="KW-0808">Transferase</keyword>
<dbReference type="EMBL" id="BBMT01000018">
    <property type="protein sequence ID" value="GAL37544.1"/>
    <property type="molecule type" value="Genomic_DNA"/>
</dbReference>
<dbReference type="AlphaFoldDB" id="A0A090TFM8"/>
<feature type="transmembrane region" description="Helical" evidence="12">
    <location>
        <begin position="205"/>
        <end position="223"/>
    </location>
</feature>
<gene>
    <name evidence="12" type="primary">wecA</name>
    <name evidence="14" type="ORF">JCM19240_691</name>
</gene>
<keyword evidence="3 12" id="KW-0997">Cell inner membrane</keyword>
<dbReference type="GO" id="GO:0000287">
    <property type="term" value="F:magnesium ion binding"/>
    <property type="evidence" value="ECO:0007669"/>
    <property type="project" value="InterPro"/>
</dbReference>
<reference evidence="14 15" key="1">
    <citation type="submission" date="2014-09" db="EMBL/GenBank/DDBJ databases">
        <title>Vibrio maritimus JCM 19240. (C210) whole genome shotgun sequence.</title>
        <authorList>
            <person name="Sawabe T."/>
            <person name="Meirelles P."/>
            <person name="Nakanishi M."/>
            <person name="Sayaka M."/>
            <person name="Hattori M."/>
            <person name="Ohkuma M."/>
        </authorList>
    </citation>
    <scope>NUCLEOTIDE SEQUENCE [LARGE SCALE GENOMIC DNA]</scope>
    <source>
        <strain evidence="14 15">JCM 19240</strain>
    </source>
</reference>
<evidence type="ECO:0000256" key="6">
    <source>
        <dbReference type="ARBA" id="ARBA00022692"/>
    </source>
</evidence>
<comment type="similarity">
    <text evidence="12">Belongs to the glycosyltransferase 4 family. WecA subfamily.</text>
</comment>
<comment type="subcellular location">
    <subcellularLocation>
        <location evidence="12">Cell inner membrane</location>
        <topology evidence="12">Multi-pass membrane protein</topology>
    </subcellularLocation>
    <subcellularLocation>
        <location evidence="1">Cell membrane</location>
        <topology evidence="1">Multi-pass membrane protein</topology>
    </subcellularLocation>
</comment>
<dbReference type="InterPro" id="IPR000715">
    <property type="entry name" value="Glycosyl_transferase_4"/>
</dbReference>
<feature type="transmembrane region" description="Helical" evidence="12">
    <location>
        <begin position="341"/>
        <end position="361"/>
    </location>
</feature>
<keyword evidence="6 12" id="KW-0812">Transmembrane</keyword>
<dbReference type="InterPro" id="IPR012750">
    <property type="entry name" value="ECA_WecA-rel"/>
</dbReference>
<feature type="transmembrane region" description="Helical" evidence="12">
    <location>
        <begin position="178"/>
        <end position="198"/>
    </location>
</feature>
<keyword evidence="13" id="KW-0479">Metal-binding</keyword>
<feature type="transmembrane region" description="Helical" evidence="12">
    <location>
        <begin position="229"/>
        <end position="246"/>
    </location>
</feature>
<dbReference type="Pfam" id="PF00953">
    <property type="entry name" value="Glycos_transf_4"/>
    <property type="match status" value="1"/>
</dbReference>
<evidence type="ECO:0000256" key="3">
    <source>
        <dbReference type="ARBA" id="ARBA00022519"/>
    </source>
</evidence>
<dbReference type="GO" id="GO:0071555">
    <property type="term" value="P:cell wall organization"/>
    <property type="evidence" value="ECO:0007669"/>
    <property type="project" value="TreeGrafter"/>
</dbReference>
<evidence type="ECO:0000256" key="1">
    <source>
        <dbReference type="ARBA" id="ARBA00004651"/>
    </source>
</evidence>
<dbReference type="GO" id="GO:0036380">
    <property type="term" value="F:UDP-N-acetylglucosamine-undecaprenyl-phosphate N-acetylglucosaminephosphotransferase activity"/>
    <property type="evidence" value="ECO:0007669"/>
    <property type="project" value="UniProtKB-UniRule"/>
</dbReference>
<dbReference type="HAMAP" id="MF_02030">
    <property type="entry name" value="WecA_Gammaproteo"/>
    <property type="match status" value="1"/>
</dbReference>
<dbReference type="CDD" id="cd06853">
    <property type="entry name" value="GT_WecA_like"/>
    <property type="match status" value="1"/>
</dbReference>
<dbReference type="GO" id="GO:0005886">
    <property type="term" value="C:plasma membrane"/>
    <property type="evidence" value="ECO:0007669"/>
    <property type="project" value="UniProtKB-SubCell"/>
</dbReference>
<dbReference type="GO" id="GO:0030145">
    <property type="term" value="F:manganese ion binding"/>
    <property type="evidence" value="ECO:0007669"/>
    <property type="project" value="InterPro"/>
</dbReference>
<evidence type="ECO:0000313" key="14">
    <source>
        <dbReference type="EMBL" id="GAL37544.1"/>
    </source>
</evidence>
<keyword evidence="15" id="KW-1185">Reference proteome</keyword>
<dbReference type="UniPathway" id="UPA00281"/>